<dbReference type="Gramene" id="OMO57493">
    <property type="protein sequence ID" value="OMO57493"/>
    <property type="gene ID" value="CCACVL1_25751"/>
</dbReference>
<accession>A0A1R3GHD0</accession>
<name>A0A1R3GHD0_COCAP</name>
<protein>
    <submittedName>
        <fullName evidence="2">Uncharacterized protein</fullName>
    </submittedName>
</protein>
<dbReference type="EMBL" id="AWWV01014343">
    <property type="protein sequence ID" value="OMO57493.1"/>
    <property type="molecule type" value="Genomic_DNA"/>
</dbReference>
<reference evidence="2 3" key="1">
    <citation type="submission" date="2013-09" db="EMBL/GenBank/DDBJ databases">
        <title>Corchorus capsularis genome sequencing.</title>
        <authorList>
            <person name="Alam M."/>
            <person name="Haque M.S."/>
            <person name="Islam M.S."/>
            <person name="Emdad E.M."/>
            <person name="Islam M.M."/>
            <person name="Ahmed B."/>
            <person name="Halim A."/>
            <person name="Hossen Q.M.M."/>
            <person name="Hossain M.Z."/>
            <person name="Ahmed R."/>
            <person name="Khan M.M."/>
            <person name="Islam R."/>
            <person name="Rashid M.M."/>
            <person name="Khan S.A."/>
            <person name="Rahman M.S."/>
            <person name="Alam M."/>
        </authorList>
    </citation>
    <scope>NUCLEOTIDE SEQUENCE [LARGE SCALE GENOMIC DNA]</scope>
    <source>
        <strain evidence="3">cv. CVL-1</strain>
        <tissue evidence="2">Whole seedling</tissue>
    </source>
</reference>
<organism evidence="2 3">
    <name type="scientific">Corchorus capsularis</name>
    <name type="common">Jute</name>
    <dbReference type="NCBI Taxonomy" id="210143"/>
    <lineage>
        <taxon>Eukaryota</taxon>
        <taxon>Viridiplantae</taxon>
        <taxon>Streptophyta</taxon>
        <taxon>Embryophyta</taxon>
        <taxon>Tracheophyta</taxon>
        <taxon>Spermatophyta</taxon>
        <taxon>Magnoliopsida</taxon>
        <taxon>eudicotyledons</taxon>
        <taxon>Gunneridae</taxon>
        <taxon>Pentapetalae</taxon>
        <taxon>rosids</taxon>
        <taxon>malvids</taxon>
        <taxon>Malvales</taxon>
        <taxon>Malvaceae</taxon>
        <taxon>Grewioideae</taxon>
        <taxon>Apeibeae</taxon>
        <taxon>Corchorus</taxon>
    </lineage>
</organism>
<evidence type="ECO:0000313" key="3">
    <source>
        <dbReference type="Proteomes" id="UP000188268"/>
    </source>
</evidence>
<comment type="caution">
    <text evidence="2">The sequence shown here is derived from an EMBL/GenBank/DDBJ whole genome shotgun (WGS) entry which is preliminary data.</text>
</comment>
<proteinExistence type="predicted"/>
<evidence type="ECO:0000313" key="2">
    <source>
        <dbReference type="EMBL" id="OMO57493.1"/>
    </source>
</evidence>
<dbReference type="Proteomes" id="UP000188268">
    <property type="component" value="Unassembled WGS sequence"/>
</dbReference>
<sequence>MAFTLAGFEDTDISFGPVEGP</sequence>
<evidence type="ECO:0000256" key="1">
    <source>
        <dbReference type="SAM" id="MobiDB-lite"/>
    </source>
</evidence>
<keyword evidence="3" id="KW-1185">Reference proteome</keyword>
<gene>
    <name evidence="2" type="ORF">CCACVL1_25751</name>
</gene>
<feature type="region of interest" description="Disordered" evidence="1">
    <location>
        <begin position="1"/>
        <end position="21"/>
    </location>
</feature>
<dbReference type="AlphaFoldDB" id="A0A1R3GHD0"/>